<dbReference type="GO" id="GO:0016791">
    <property type="term" value="F:phosphatase activity"/>
    <property type="evidence" value="ECO:0007669"/>
    <property type="project" value="TreeGrafter"/>
</dbReference>
<gene>
    <name evidence="1" type="ORF">PI23P_01275</name>
</gene>
<dbReference type="InterPro" id="IPR023214">
    <property type="entry name" value="HAD_sf"/>
</dbReference>
<protein>
    <submittedName>
        <fullName evidence="1">Uncharacterized protein</fullName>
    </submittedName>
</protein>
<accession>A4C2J2</accession>
<dbReference type="OrthoDB" id="9814970at2"/>
<dbReference type="PROSITE" id="PS01228">
    <property type="entry name" value="COF_1"/>
    <property type="match status" value="1"/>
</dbReference>
<dbReference type="PANTHER" id="PTHR10000">
    <property type="entry name" value="PHOSPHOSERINE PHOSPHATASE"/>
    <property type="match status" value="1"/>
</dbReference>
<dbReference type="AlphaFoldDB" id="A4C2J2"/>
<name>A4C2J2_9FLAO</name>
<dbReference type="NCBIfam" id="TIGR01484">
    <property type="entry name" value="HAD-SF-IIB"/>
    <property type="match status" value="1"/>
</dbReference>
<dbReference type="SFLD" id="SFLDS00003">
    <property type="entry name" value="Haloacid_Dehalogenase"/>
    <property type="match status" value="1"/>
</dbReference>
<dbReference type="EMBL" id="AAOG01000004">
    <property type="protein sequence ID" value="EAR11793.1"/>
    <property type="molecule type" value="Genomic_DNA"/>
</dbReference>
<comment type="caution">
    <text evidence="1">The sequence shown here is derived from an EMBL/GenBank/DDBJ whole genome shotgun (WGS) entry which is preliminary data.</text>
</comment>
<evidence type="ECO:0000313" key="2">
    <source>
        <dbReference type="Proteomes" id="UP000003053"/>
    </source>
</evidence>
<dbReference type="Gene3D" id="3.40.50.1000">
    <property type="entry name" value="HAD superfamily/HAD-like"/>
    <property type="match status" value="1"/>
</dbReference>
<dbReference type="SUPFAM" id="SSF56784">
    <property type="entry name" value="HAD-like"/>
    <property type="match status" value="1"/>
</dbReference>
<dbReference type="SFLD" id="SFLDG01144">
    <property type="entry name" value="C2.B.4:_PGP_Like"/>
    <property type="match status" value="1"/>
</dbReference>
<keyword evidence="2" id="KW-1185">Reference proteome</keyword>
<reference evidence="1 2" key="1">
    <citation type="submission" date="2006-02" db="EMBL/GenBank/DDBJ databases">
        <authorList>
            <person name="Murray A."/>
            <person name="Staley J."/>
            <person name="Ferriera S."/>
            <person name="Johnson J."/>
            <person name="Kravitz S."/>
            <person name="Halpern A."/>
            <person name="Remington K."/>
            <person name="Beeson K."/>
            <person name="Tran B."/>
            <person name="Rogers Y.-H."/>
            <person name="Friedman R."/>
            <person name="Venter J.C."/>
        </authorList>
    </citation>
    <scope>NUCLEOTIDE SEQUENCE [LARGE SCALE GENOMIC DNA]</scope>
    <source>
        <strain evidence="1 2">23-P</strain>
    </source>
</reference>
<dbReference type="eggNOG" id="COG0561">
    <property type="taxonomic scope" value="Bacteria"/>
</dbReference>
<dbReference type="Gene3D" id="3.30.1240.10">
    <property type="match status" value="1"/>
</dbReference>
<sequence>MNLKKVKLVVFDMDGTLLNTQGRVSQYFFELFEKLQKQQIIFCAASGRQYNSIVEKLAPIKEAIHVIAENGGVAKKGDEVLLLKNIAPSKVNEILPVLRNIKDTNIVLCTLETAFIESTDPHFIHLFQEYYSSYRIVNDLSEVVKTNPVLKIAVYHFSSSETFIYPNIKHLENEYLLKVSGPNWLDISTHGVHKGSALKEIQQLLDISKEETMVFGDYLNDLEMFEEADFSFAMENAHKSLKKISKYTTKSNTEFGVEEVLEKLLQANTPS</sequence>
<dbReference type="NCBIfam" id="TIGR00099">
    <property type="entry name" value="Cof-subfamily"/>
    <property type="match status" value="1"/>
</dbReference>
<dbReference type="InterPro" id="IPR006379">
    <property type="entry name" value="HAD-SF_hydro_IIB"/>
</dbReference>
<organism evidence="1 2">
    <name type="scientific">Polaribacter irgensii 23-P</name>
    <dbReference type="NCBI Taxonomy" id="313594"/>
    <lineage>
        <taxon>Bacteria</taxon>
        <taxon>Pseudomonadati</taxon>
        <taxon>Bacteroidota</taxon>
        <taxon>Flavobacteriia</taxon>
        <taxon>Flavobacteriales</taxon>
        <taxon>Flavobacteriaceae</taxon>
    </lineage>
</organism>
<dbReference type="InterPro" id="IPR000150">
    <property type="entry name" value="Cof"/>
</dbReference>
<dbReference type="CDD" id="cd07518">
    <property type="entry name" value="HAD_YbiV-Like"/>
    <property type="match status" value="1"/>
</dbReference>
<dbReference type="HOGENOM" id="CLU_044146_5_1_10"/>
<dbReference type="InterPro" id="IPR036412">
    <property type="entry name" value="HAD-like_sf"/>
</dbReference>
<dbReference type="SFLD" id="SFLDG01140">
    <property type="entry name" value="C2.B:_Phosphomannomutase_and_P"/>
    <property type="match status" value="1"/>
</dbReference>
<proteinExistence type="predicted"/>
<dbReference type="Proteomes" id="UP000003053">
    <property type="component" value="Unassembled WGS sequence"/>
</dbReference>
<dbReference type="GO" id="GO:0005829">
    <property type="term" value="C:cytosol"/>
    <property type="evidence" value="ECO:0007669"/>
    <property type="project" value="TreeGrafter"/>
</dbReference>
<dbReference type="STRING" id="313594.PI23P_01275"/>
<evidence type="ECO:0000313" key="1">
    <source>
        <dbReference type="EMBL" id="EAR11793.1"/>
    </source>
</evidence>
<dbReference type="Pfam" id="PF08282">
    <property type="entry name" value="Hydrolase_3"/>
    <property type="match status" value="1"/>
</dbReference>
<dbReference type="GO" id="GO:0000287">
    <property type="term" value="F:magnesium ion binding"/>
    <property type="evidence" value="ECO:0007669"/>
    <property type="project" value="TreeGrafter"/>
</dbReference>
<dbReference type="RefSeq" id="WP_004568875.1">
    <property type="nucleotide sequence ID" value="NZ_CH724148.1"/>
</dbReference>
<dbReference type="PANTHER" id="PTHR10000:SF8">
    <property type="entry name" value="HAD SUPERFAMILY HYDROLASE-LIKE, TYPE 3"/>
    <property type="match status" value="1"/>
</dbReference>